<feature type="transmembrane region" description="Helical" evidence="2">
    <location>
        <begin position="162"/>
        <end position="184"/>
    </location>
</feature>
<sequence length="258" mass="28364">MGAYPTTPGAAVQYQLAFGFFIGQKPNGWTNLLLATVCLFIPVVGPLVLLGYQAEMAERLVRDPDLRRYPDFSFDRFVELLTRGLWPFLLSLIAALVFIPVLIAAVFAAVAVGAAANSPGVGAALAVAVYFFGIIGVNAIMIPVQFYAEMANRFDLGGAVRFTLSFMKLVGGRAVVALLVLMLLTVPLLFLGMLACFVGVYPASIVGMMAGQHLMVQLYLDYLDRGGEEIVKTPTDAERRRRRRREEDEEDELYDDER</sequence>
<evidence type="ECO:0000256" key="2">
    <source>
        <dbReference type="SAM" id="Phobius"/>
    </source>
</evidence>
<organism evidence="3 4">
    <name type="scientific">Urbifossiella limnaea</name>
    <dbReference type="NCBI Taxonomy" id="2528023"/>
    <lineage>
        <taxon>Bacteria</taxon>
        <taxon>Pseudomonadati</taxon>
        <taxon>Planctomycetota</taxon>
        <taxon>Planctomycetia</taxon>
        <taxon>Gemmatales</taxon>
        <taxon>Gemmataceae</taxon>
        <taxon>Urbifossiella</taxon>
    </lineage>
</organism>
<dbReference type="OrthoDB" id="267029at2"/>
<name>A0A517XT23_9BACT</name>
<evidence type="ECO:0000313" key="4">
    <source>
        <dbReference type="Proteomes" id="UP000319576"/>
    </source>
</evidence>
<dbReference type="Pfam" id="PF13197">
    <property type="entry name" value="DUF4013"/>
    <property type="match status" value="1"/>
</dbReference>
<feature type="region of interest" description="Disordered" evidence="1">
    <location>
        <begin position="233"/>
        <end position="258"/>
    </location>
</feature>
<dbReference type="EMBL" id="CP036273">
    <property type="protein sequence ID" value="QDU20642.1"/>
    <property type="molecule type" value="Genomic_DNA"/>
</dbReference>
<evidence type="ECO:0008006" key="5">
    <source>
        <dbReference type="Google" id="ProtNLM"/>
    </source>
</evidence>
<keyword evidence="2" id="KW-0812">Transmembrane</keyword>
<feature type="transmembrane region" description="Helical" evidence="2">
    <location>
        <begin position="190"/>
        <end position="210"/>
    </location>
</feature>
<gene>
    <name evidence="3" type="ORF">ETAA1_25980</name>
</gene>
<feature type="transmembrane region" description="Helical" evidence="2">
    <location>
        <begin position="32"/>
        <end position="52"/>
    </location>
</feature>
<evidence type="ECO:0000256" key="1">
    <source>
        <dbReference type="SAM" id="MobiDB-lite"/>
    </source>
</evidence>
<feature type="transmembrane region" description="Helical" evidence="2">
    <location>
        <begin position="121"/>
        <end position="141"/>
    </location>
</feature>
<feature type="compositionally biased region" description="Acidic residues" evidence="1">
    <location>
        <begin position="247"/>
        <end position="258"/>
    </location>
</feature>
<feature type="transmembrane region" description="Helical" evidence="2">
    <location>
        <begin position="85"/>
        <end position="115"/>
    </location>
</feature>
<accession>A0A517XT23</accession>
<proteinExistence type="predicted"/>
<dbReference type="InterPro" id="IPR025098">
    <property type="entry name" value="DUF4013"/>
</dbReference>
<evidence type="ECO:0000313" key="3">
    <source>
        <dbReference type="EMBL" id="QDU20642.1"/>
    </source>
</evidence>
<protein>
    <recommendedName>
        <fullName evidence="5">DUF4013 domain-containing protein</fullName>
    </recommendedName>
</protein>
<keyword evidence="4" id="KW-1185">Reference proteome</keyword>
<dbReference type="KEGG" id="uli:ETAA1_25980"/>
<dbReference type="Proteomes" id="UP000319576">
    <property type="component" value="Chromosome"/>
</dbReference>
<reference evidence="3 4" key="1">
    <citation type="submission" date="2019-02" db="EMBL/GenBank/DDBJ databases">
        <title>Deep-cultivation of Planctomycetes and their phenomic and genomic characterization uncovers novel biology.</title>
        <authorList>
            <person name="Wiegand S."/>
            <person name="Jogler M."/>
            <person name="Boedeker C."/>
            <person name="Pinto D."/>
            <person name="Vollmers J."/>
            <person name="Rivas-Marin E."/>
            <person name="Kohn T."/>
            <person name="Peeters S.H."/>
            <person name="Heuer A."/>
            <person name="Rast P."/>
            <person name="Oberbeckmann S."/>
            <person name="Bunk B."/>
            <person name="Jeske O."/>
            <person name="Meyerdierks A."/>
            <person name="Storesund J.E."/>
            <person name="Kallscheuer N."/>
            <person name="Luecker S."/>
            <person name="Lage O.M."/>
            <person name="Pohl T."/>
            <person name="Merkel B.J."/>
            <person name="Hornburger P."/>
            <person name="Mueller R.-W."/>
            <person name="Bruemmer F."/>
            <person name="Labrenz M."/>
            <person name="Spormann A.M."/>
            <person name="Op den Camp H."/>
            <person name="Overmann J."/>
            <person name="Amann R."/>
            <person name="Jetten M.S.M."/>
            <person name="Mascher T."/>
            <person name="Medema M.H."/>
            <person name="Devos D.P."/>
            <person name="Kaster A.-K."/>
            <person name="Ovreas L."/>
            <person name="Rohde M."/>
            <person name="Galperin M.Y."/>
            <person name="Jogler C."/>
        </authorList>
    </citation>
    <scope>NUCLEOTIDE SEQUENCE [LARGE SCALE GENOMIC DNA]</scope>
    <source>
        <strain evidence="3 4">ETA_A1</strain>
    </source>
</reference>
<keyword evidence="2" id="KW-0472">Membrane</keyword>
<dbReference type="AlphaFoldDB" id="A0A517XT23"/>
<keyword evidence="2" id="KW-1133">Transmembrane helix</keyword>